<name>A0ACB8B2Z8_9AGAM</name>
<protein>
    <submittedName>
        <fullName evidence="1">Acid protease</fullName>
    </submittedName>
</protein>
<keyword evidence="1" id="KW-0378">Hydrolase</keyword>
<reference evidence="1" key="1">
    <citation type="journal article" date="2021" name="New Phytol.">
        <title>Evolutionary innovations through gain and loss of genes in the ectomycorrhizal Boletales.</title>
        <authorList>
            <person name="Wu G."/>
            <person name="Miyauchi S."/>
            <person name="Morin E."/>
            <person name="Kuo A."/>
            <person name="Drula E."/>
            <person name="Varga T."/>
            <person name="Kohler A."/>
            <person name="Feng B."/>
            <person name="Cao Y."/>
            <person name="Lipzen A."/>
            <person name="Daum C."/>
            <person name="Hundley H."/>
            <person name="Pangilinan J."/>
            <person name="Johnson J."/>
            <person name="Barry K."/>
            <person name="LaButti K."/>
            <person name="Ng V."/>
            <person name="Ahrendt S."/>
            <person name="Min B."/>
            <person name="Choi I.G."/>
            <person name="Park H."/>
            <person name="Plett J.M."/>
            <person name="Magnuson J."/>
            <person name="Spatafora J.W."/>
            <person name="Nagy L.G."/>
            <person name="Henrissat B."/>
            <person name="Grigoriev I.V."/>
            <person name="Yang Z.L."/>
            <person name="Xu J."/>
            <person name="Martin F.M."/>
        </authorList>
    </citation>
    <scope>NUCLEOTIDE SEQUENCE</scope>
    <source>
        <strain evidence="1">KUC20120723A-06</strain>
    </source>
</reference>
<organism evidence="1 2">
    <name type="scientific">Leucogyrophana mollusca</name>
    <dbReference type="NCBI Taxonomy" id="85980"/>
    <lineage>
        <taxon>Eukaryota</taxon>
        <taxon>Fungi</taxon>
        <taxon>Dikarya</taxon>
        <taxon>Basidiomycota</taxon>
        <taxon>Agaricomycotina</taxon>
        <taxon>Agaricomycetes</taxon>
        <taxon>Agaricomycetidae</taxon>
        <taxon>Boletales</taxon>
        <taxon>Boletales incertae sedis</taxon>
        <taxon>Leucogyrophana</taxon>
    </lineage>
</organism>
<gene>
    <name evidence="1" type="ORF">BV22DRAFT_1134075</name>
</gene>
<keyword evidence="2" id="KW-1185">Reference proteome</keyword>
<evidence type="ECO:0000313" key="2">
    <source>
        <dbReference type="Proteomes" id="UP000790709"/>
    </source>
</evidence>
<proteinExistence type="predicted"/>
<comment type="caution">
    <text evidence="1">The sequence shown here is derived from an EMBL/GenBank/DDBJ whole genome shotgun (WGS) entry which is preliminary data.</text>
</comment>
<dbReference type="Proteomes" id="UP000790709">
    <property type="component" value="Unassembled WGS sequence"/>
</dbReference>
<keyword evidence="1" id="KW-0645">Protease</keyword>
<sequence>MLLLPLAALTLVPCTIAVLPRYESSTGPVHVPVTRHVVNHVAELPRIVDAARNKYGYKSQHITKRVGSSSSWFDSAAFPNIGPTLGYTTQMSIGTPPQSLDVVLDTSVPYIWLATSACPSCPNTTPQFNITASSTYTTDTGPSSFTYFKYGIDGATIQGNTSYDTISLQGFTVPKQDFFTEINGAYPLNNTVSGIFGLGPGPFSDLDDTMPFFSSVSGQWSQPEIGIYFGANPGQPGDNSSAPDGVFTFGGTNPSFYKGDIEYKDAYGPTSSAWLLEVTAITVQGKSIDIPPADKGSSDGLASFDTGSTLIGVPPDVAKSIWAAVPGSNALTGEFQGMYSFPCASNVEVSFAFGGSSWPISPADMIVSGVANVGGTANVTTDAQMCIGAIYSLGAGTNYLLGDTFLRNVYTVLRSGSTPAIGLARLANGAPEPNPSAAPSKTIIAVPATVLAAVVIAWVTIFA</sequence>
<accession>A0ACB8B2Z8</accession>
<evidence type="ECO:0000313" key="1">
    <source>
        <dbReference type="EMBL" id="KAH7919112.1"/>
    </source>
</evidence>
<dbReference type="EMBL" id="MU266693">
    <property type="protein sequence ID" value="KAH7919112.1"/>
    <property type="molecule type" value="Genomic_DNA"/>
</dbReference>